<dbReference type="Gene3D" id="3.20.20.80">
    <property type="entry name" value="Glycosidases"/>
    <property type="match status" value="2"/>
</dbReference>
<organism evidence="5">
    <name type="scientific">Noctiluca scintillans</name>
    <name type="common">Sea sparkle</name>
    <name type="synonym">Red tide dinoflagellate</name>
    <dbReference type="NCBI Taxonomy" id="2966"/>
    <lineage>
        <taxon>Eukaryota</taxon>
        <taxon>Sar</taxon>
        <taxon>Alveolata</taxon>
        <taxon>Dinophyceae</taxon>
        <taxon>Noctilucales</taxon>
        <taxon>Noctilucaceae</taxon>
        <taxon>Noctiluca</taxon>
    </lineage>
</organism>
<name>A0A7S1A2G3_NOCSC</name>
<dbReference type="InterPro" id="IPR032788">
    <property type="entry name" value="AGL_central"/>
</dbReference>
<reference evidence="5" key="1">
    <citation type="submission" date="2021-01" db="EMBL/GenBank/DDBJ databases">
        <authorList>
            <person name="Corre E."/>
            <person name="Pelletier E."/>
            <person name="Niang G."/>
            <person name="Scheremetjew M."/>
            <person name="Finn R."/>
            <person name="Kale V."/>
            <person name="Holt S."/>
            <person name="Cochrane G."/>
            <person name="Meng A."/>
            <person name="Brown T."/>
            <person name="Cohen L."/>
        </authorList>
    </citation>
    <scope>NUCLEOTIDE SEQUENCE</scope>
</reference>
<dbReference type="EMBL" id="HBFQ01021340">
    <property type="protein sequence ID" value="CAD8840564.1"/>
    <property type="molecule type" value="Transcribed_RNA"/>
</dbReference>
<dbReference type="InterPro" id="IPR008928">
    <property type="entry name" value="6-hairpin_glycosidase_sf"/>
</dbReference>
<dbReference type="InterPro" id="IPR012341">
    <property type="entry name" value="6hp_glycosidase-like_sf"/>
</dbReference>
<evidence type="ECO:0000313" key="5">
    <source>
        <dbReference type="EMBL" id="CAD8840564.1"/>
    </source>
</evidence>
<evidence type="ECO:0000259" key="2">
    <source>
        <dbReference type="Pfam" id="PF14701"/>
    </source>
</evidence>
<dbReference type="InterPro" id="IPR017853">
    <property type="entry name" value="GH"/>
</dbReference>
<feature type="domain" description="Glycogen debranching enzyme glucanotransferase" evidence="2">
    <location>
        <begin position="124"/>
        <end position="322"/>
    </location>
</feature>
<feature type="domain" description="Glycogen debranching enzyme central" evidence="3">
    <location>
        <begin position="782"/>
        <end position="1033"/>
    </location>
</feature>
<gene>
    <name evidence="5" type="ORF">NSCI0253_LOCUS14912</name>
</gene>
<evidence type="ECO:0000259" key="3">
    <source>
        <dbReference type="Pfam" id="PF14702"/>
    </source>
</evidence>
<dbReference type="PANTHER" id="PTHR10569">
    <property type="entry name" value="GLYCOGEN DEBRANCHING ENZYME"/>
    <property type="match status" value="1"/>
</dbReference>
<dbReference type="GO" id="GO:0004135">
    <property type="term" value="F:amylo-alpha-1,6-glucosidase activity"/>
    <property type="evidence" value="ECO:0007669"/>
    <property type="project" value="InterPro"/>
</dbReference>
<feature type="domain" description="Glycogen debranching enzyme C-terminal" evidence="1">
    <location>
        <begin position="1124"/>
        <end position="1548"/>
    </location>
</feature>
<dbReference type="InterPro" id="IPR032790">
    <property type="entry name" value="GDE_C"/>
</dbReference>
<dbReference type="InterPro" id="IPR032640">
    <property type="entry name" value="AMPK1_CBM"/>
</dbReference>
<dbReference type="Pfam" id="PF06202">
    <property type="entry name" value="GDE_C"/>
    <property type="match status" value="1"/>
</dbReference>
<accession>A0A7S1A2G3</accession>
<dbReference type="InterPro" id="IPR010401">
    <property type="entry name" value="AGL/Gdb1"/>
</dbReference>
<dbReference type="Pfam" id="PF14701">
    <property type="entry name" value="hDGE_amylase"/>
    <property type="match status" value="2"/>
</dbReference>
<feature type="domain" description="Glycogen debranching enzyme glucanotransferase" evidence="2">
    <location>
        <begin position="395"/>
        <end position="517"/>
    </location>
</feature>
<evidence type="ECO:0000259" key="4">
    <source>
        <dbReference type="Pfam" id="PF16561"/>
    </source>
</evidence>
<evidence type="ECO:0000259" key="1">
    <source>
        <dbReference type="Pfam" id="PF06202"/>
    </source>
</evidence>
<dbReference type="SUPFAM" id="SSF81296">
    <property type="entry name" value="E set domains"/>
    <property type="match status" value="1"/>
</dbReference>
<protein>
    <recommendedName>
        <fullName evidence="6">Glycogen debranching enzyme</fullName>
    </recommendedName>
</protein>
<dbReference type="InterPro" id="IPR014756">
    <property type="entry name" value="Ig_E-set"/>
</dbReference>
<dbReference type="Gene3D" id="2.60.40.10">
    <property type="entry name" value="Immunoglobulins"/>
    <property type="match status" value="1"/>
</dbReference>
<dbReference type="SUPFAM" id="SSF48208">
    <property type="entry name" value="Six-hairpin glycosidases"/>
    <property type="match status" value="1"/>
</dbReference>
<sequence length="1557" mass="173933">MASSVGVSAMRWRIQLGDSGDLPRLPGEEGVLRVSCSDTVVFSLPVGSLPTLCGDPILLVRDELGVKSEIKGSSDGTDDWCAEWRPERPGPFGLSVSYSTEEGHMEGSTCRIVVDPSLSINDRPLPARSIVQLTVLSRCAGPVEKWPETLAAQGRLGYNMLHFTPVQTPGESGSCYAIDDQNQIDPSLMELPSQSQEERLSALKTSVARLEKESGLLSAVDIVLNHTAGSSPWLLDHPESAYSVGNCSHLAAAGELDERLNWFMEELRLGRYGGAQMSNEIDVERVVHGVEDHVIRYLKLAEFFSVDKDACVRERTASTATFQHEDFEAIKDSALPSIGAVRRGVHVQGDAARRFCSDGRWNVFLDWLDIDLSRVWEEVCVDILQSVRGALTCNHVEPQVPRYFRRLKLSTEVAAVYGKESELVAHNGWVADWPATEDFAAPTWRFVYLRRRLNVWSDCVKLRYGDVPTDAPFLWDHMTRYAQSMASVFHAIRLDNAHSTPLHVSQHMLAQVRKVNHQCWVFAELFTGNLQTDLLYQQTLGINALIREAMQSHHPRELSYHLGSTLWGAHPLGALSNIPTLDRVPGYTEDDCRSRARSASFAYIGTRELPLRPRHCPALVFDCTHDNQTPAQKRHARDALPNAALVAACSSSIGSVRGYDELVPANPSVFDTRTYQTLDDISTPVLAPPGKFNVCWPHGGEDVDVQGSWDGWREPRKLVRQSDGRWTGTIDVGEASSVEFKFIIDGSWTHDDQQATVTDPSGNVNNVHRPGRPDVSSNTWRGILSVKQALNALHVKLGDEGFVEVGVQHLAEDIIAVQRREPDSGRTVWFVVRTAFWKGPICDDIPSDTSILSIPGRVAHVHVAATLFVDSNHERAFRKDDKFIRGLDCYLQLHDSVEGMAQVQSAGDMQILKFSHFPPGSVLVFSADDLHVQRHDEVLRHLASEKVSPILKLPLAALSYLLFSCNAEELDRTGGHRGAYDVPGYGPLVYCGLMGVCAVLDIARRSATGLLNHPIVNNVRDGDWLVDYLIHRLGDFPDLVRVHVWLMGAKALVVQFPRFLTAFYFDLVISTLCSAAAHEICRFGPVVSPTSFRGELILATAQFWGATESAPLHWDRAQEEGWRRHPSLSAGLPHFATGFMRNWGRDTFISLRGCLLVTQRWEEARSTILVFASVLRHGLVPNLLDSANNPRYNARDATWFFLHAVQQYVKMAPEGVKLLSEPIKLKWPVSTWDMKLENLEPSTLADVIHLIFSAHAHGICFREWNAGPKIDEHMVDEGFNVSVYLDEATGVIYGGNGFNCGTWMDKNGSSIKASNKGVPATPRDGAAVEIIGLLKSALQWVTSLSHTVFPYELVKTRSNAIVEYKQWNQLLERNFEKLFWVDSVAPPRRSHIYKDTVGATRQSQDWQLRPNFCIAMSVAPEMFNAEHAKEALVTVAKTLVGPLGMRTLDPMDPEFRGDYHNDDDSSDQSVAHGWNYHQGPEWVWPFGFYLQAWCRFGDVRIPYVMRRLLRHRAELEGEWRSLPELTNSNGGLCRHSCPAQAWSIAVMLDALESIREP</sequence>
<dbReference type="Pfam" id="PF14702">
    <property type="entry name" value="hGDE_central"/>
    <property type="match status" value="1"/>
</dbReference>
<dbReference type="GO" id="GO:0004134">
    <property type="term" value="F:4-alpha-glucanotransferase activity"/>
    <property type="evidence" value="ECO:0007669"/>
    <property type="project" value="InterPro"/>
</dbReference>
<evidence type="ECO:0008006" key="6">
    <source>
        <dbReference type="Google" id="ProtNLM"/>
    </source>
</evidence>
<dbReference type="InterPro" id="IPR032792">
    <property type="entry name" value="AGL_glucanoTrfase"/>
</dbReference>
<dbReference type="Gene3D" id="1.50.10.10">
    <property type="match status" value="1"/>
</dbReference>
<dbReference type="GO" id="GO:0005980">
    <property type="term" value="P:glycogen catabolic process"/>
    <property type="evidence" value="ECO:0007669"/>
    <property type="project" value="InterPro"/>
</dbReference>
<dbReference type="CDD" id="cd02859">
    <property type="entry name" value="E_set_AMPKbeta_like_N"/>
    <property type="match status" value="1"/>
</dbReference>
<dbReference type="SUPFAM" id="SSF51445">
    <property type="entry name" value="(Trans)glycosidases"/>
    <property type="match status" value="1"/>
</dbReference>
<dbReference type="Pfam" id="PF16561">
    <property type="entry name" value="AMPK1_CBM"/>
    <property type="match status" value="1"/>
</dbReference>
<dbReference type="InterPro" id="IPR013783">
    <property type="entry name" value="Ig-like_fold"/>
</dbReference>
<feature type="domain" description="AMP-activated protein kinase glycogen-binding" evidence="4">
    <location>
        <begin position="693"/>
        <end position="767"/>
    </location>
</feature>
<proteinExistence type="predicted"/>
<dbReference type="PANTHER" id="PTHR10569:SF2">
    <property type="entry name" value="GLYCOGEN DEBRANCHING ENZYME"/>
    <property type="match status" value="1"/>
</dbReference>